<dbReference type="CDD" id="cd07322">
    <property type="entry name" value="PriL_PriS_Eukaryotic"/>
    <property type="match status" value="1"/>
</dbReference>
<keyword evidence="2 9" id="KW-0004">4Fe-4S</keyword>
<keyword evidence="7 9" id="KW-0411">Iron-sulfur</keyword>
<comment type="cofactor">
    <cofactor evidence="9">
        <name>[4Fe-4S] cluster</name>
        <dbReference type="ChEBI" id="CHEBI:49883"/>
    </cofactor>
    <text evidence="9">Binds 1 [4Fe-4S] cluster.</text>
</comment>
<sequence>MFKAGNKAQTTSDLPQYGLEYPHRLNFYDRPPLFDVTLEEFEVAALDRLRILAEIESSGARNRSWDETKDVTNKQCDKFMPLHSNTAIHVDRDSERKRDVLGHFVLRLAFCRSDELRRRFVKAESTLFRIRYDGQSQVEREAFLQSRDFDWIAVSDAEKEQHSKELYDAYLVSGSYQVNKADREFNFKSEKFYKVRWTRVPDLIERRKVFLKAGWAYVPSREHSSIVFQEFEVCLQKALELTAKALPRLDEDTRLVPILSNLSQGFLAGMSSEWTSGTENGEDIRAEMVDELARKHYPMCMRYMHDNLRRDKHLKHFGRLQYGLFLKVLGLSIEEAIIFWRKSFSGKTDDEFNKQYKYNIRHSYGLEGKGVSYPARSCTQILMPTDKAEYVCPYKLFTPENLQTALLKSYSSQGLTSNDLPEVLNIVKAGHPHVACTRVFEITHASCGVKKGEGVGDGESVTHPNQYAALSIELEKTHREEDFDAMAIG</sequence>
<protein>
    <recommendedName>
        <fullName evidence="9">DNA primase large subunit</fullName>
    </recommendedName>
</protein>
<accession>A0ABR3IUV2</accession>
<dbReference type="Proteomes" id="UP001556367">
    <property type="component" value="Unassembled WGS sequence"/>
</dbReference>
<dbReference type="InterPro" id="IPR007238">
    <property type="entry name" value="DNA_primase_lsu_euk/arc"/>
</dbReference>
<evidence type="ECO:0000256" key="2">
    <source>
        <dbReference type="ARBA" id="ARBA00022485"/>
    </source>
</evidence>
<keyword evidence="5 9" id="KW-0479">Metal-binding</keyword>
<dbReference type="InterPro" id="IPR016558">
    <property type="entry name" value="DNA_primase_lsu_euk"/>
</dbReference>
<keyword evidence="12" id="KW-1185">Reference proteome</keyword>
<evidence type="ECO:0000256" key="7">
    <source>
        <dbReference type="ARBA" id="ARBA00023014"/>
    </source>
</evidence>
<dbReference type="PIRSF" id="PIRSF009449">
    <property type="entry name" value="DNA_primase_large_subunit"/>
    <property type="match status" value="1"/>
</dbReference>
<evidence type="ECO:0000313" key="11">
    <source>
        <dbReference type="EMBL" id="KAL0946995.1"/>
    </source>
</evidence>
<comment type="similarity">
    <text evidence="1 9">Belongs to the eukaryotic-type primase large subunit family.</text>
</comment>
<evidence type="ECO:0000259" key="10">
    <source>
        <dbReference type="Pfam" id="PF04104"/>
    </source>
</evidence>
<evidence type="ECO:0000313" key="12">
    <source>
        <dbReference type="Proteomes" id="UP001556367"/>
    </source>
</evidence>
<evidence type="ECO:0000256" key="3">
    <source>
        <dbReference type="ARBA" id="ARBA00022515"/>
    </source>
</evidence>
<organism evidence="11 12">
    <name type="scientific">Hohenbuehelia grisea</name>
    <dbReference type="NCBI Taxonomy" id="104357"/>
    <lineage>
        <taxon>Eukaryota</taxon>
        <taxon>Fungi</taxon>
        <taxon>Dikarya</taxon>
        <taxon>Basidiomycota</taxon>
        <taxon>Agaricomycotina</taxon>
        <taxon>Agaricomycetes</taxon>
        <taxon>Agaricomycetidae</taxon>
        <taxon>Agaricales</taxon>
        <taxon>Pleurotineae</taxon>
        <taxon>Pleurotaceae</taxon>
        <taxon>Hohenbuehelia</taxon>
    </lineage>
</organism>
<dbReference type="PANTHER" id="PTHR10537:SF3">
    <property type="entry name" value="DNA PRIMASE LARGE SUBUNIT"/>
    <property type="match status" value="1"/>
</dbReference>
<evidence type="ECO:0000256" key="1">
    <source>
        <dbReference type="ARBA" id="ARBA00010564"/>
    </source>
</evidence>
<name>A0ABR3IUV2_9AGAR</name>
<evidence type="ECO:0000256" key="4">
    <source>
        <dbReference type="ARBA" id="ARBA00022705"/>
    </source>
</evidence>
<feature type="domain" description="DNA primase large subunit C-terminal" evidence="10">
    <location>
        <begin position="290"/>
        <end position="467"/>
    </location>
</feature>
<dbReference type="Pfam" id="PF26466">
    <property type="entry name" value="DNA_primase_lrg_N"/>
    <property type="match status" value="1"/>
</dbReference>
<evidence type="ECO:0000256" key="8">
    <source>
        <dbReference type="ARBA" id="ARBA00023125"/>
    </source>
</evidence>
<keyword evidence="3 9" id="KW-0639">Primosome</keyword>
<gene>
    <name evidence="11" type="ORF">HGRIS_013140</name>
</gene>
<keyword evidence="4 9" id="KW-0235">DNA replication</keyword>
<keyword evidence="8 9" id="KW-0238">DNA-binding</keyword>
<dbReference type="Gene3D" id="1.20.930.80">
    <property type="match status" value="1"/>
</dbReference>
<dbReference type="InterPro" id="IPR058560">
    <property type="entry name" value="DNA_primase_C"/>
</dbReference>
<dbReference type="EMBL" id="JASNQZ010000015">
    <property type="protein sequence ID" value="KAL0946995.1"/>
    <property type="molecule type" value="Genomic_DNA"/>
</dbReference>
<evidence type="ECO:0000256" key="9">
    <source>
        <dbReference type="PIRNR" id="PIRNR009449"/>
    </source>
</evidence>
<evidence type="ECO:0000256" key="5">
    <source>
        <dbReference type="ARBA" id="ARBA00022723"/>
    </source>
</evidence>
<evidence type="ECO:0000256" key="6">
    <source>
        <dbReference type="ARBA" id="ARBA00023004"/>
    </source>
</evidence>
<reference evidence="12" key="1">
    <citation type="submission" date="2024-06" db="EMBL/GenBank/DDBJ databases">
        <title>Multi-omics analyses provide insights into the biosynthesis of the anticancer antibiotic pleurotin in Hohenbuehelia grisea.</title>
        <authorList>
            <person name="Weaver J.A."/>
            <person name="Alberti F."/>
        </authorList>
    </citation>
    <scope>NUCLEOTIDE SEQUENCE [LARGE SCALE GENOMIC DNA]</scope>
    <source>
        <strain evidence="12">T-177</strain>
    </source>
</reference>
<comment type="caution">
    <text evidence="11">The sequence shown here is derived from an EMBL/GenBank/DDBJ whole genome shotgun (WGS) entry which is preliminary data.</text>
</comment>
<keyword evidence="6 9" id="KW-0408">Iron</keyword>
<dbReference type="Pfam" id="PF04104">
    <property type="entry name" value="DNA_primase_lrg"/>
    <property type="match status" value="1"/>
</dbReference>
<dbReference type="PANTHER" id="PTHR10537">
    <property type="entry name" value="DNA PRIMASE LARGE SUBUNIT"/>
    <property type="match status" value="1"/>
</dbReference>
<proteinExistence type="inferred from homology"/>
<comment type="function">
    <text evidence="9">DNA primase is the polymerase that synthesizes small RNA primers for the Okazaki fragments made during discontinuous DNA replication.</text>
</comment>